<evidence type="ECO:0000313" key="2">
    <source>
        <dbReference type="Proteomes" id="UP001054837"/>
    </source>
</evidence>
<evidence type="ECO:0008006" key="3">
    <source>
        <dbReference type="Google" id="ProtNLM"/>
    </source>
</evidence>
<evidence type="ECO:0000313" key="1">
    <source>
        <dbReference type="EMBL" id="GIX80865.1"/>
    </source>
</evidence>
<protein>
    <recommendedName>
        <fullName evidence="3">Transposase</fullName>
    </recommendedName>
</protein>
<proteinExistence type="predicted"/>
<organism evidence="1 2">
    <name type="scientific">Caerostris darwini</name>
    <dbReference type="NCBI Taxonomy" id="1538125"/>
    <lineage>
        <taxon>Eukaryota</taxon>
        <taxon>Metazoa</taxon>
        <taxon>Ecdysozoa</taxon>
        <taxon>Arthropoda</taxon>
        <taxon>Chelicerata</taxon>
        <taxon>Arachnida</taxon>
        <taxon>Araneae</taxon>
        <taxon>Araneomorphae</taxon>
        <taxon>Entelegynae</taxon>
        <taxon>Araneoidea</taxon>
        <taxon>Araneidae</taxon>
        <taxon>Caerostris</taxon>
    </lineage>
</organism>
<sequence>MFQENIREPRRNMIVPHRKPYINKANRKARLAFSKMYIKQPTEFGEMSFLGIKTNIKFPDRMTRKKGLTHIKYSIGYQTFSSYCKIWRLQPIWSGVAWQTLVQDILYQNLEQIVSNFGNLKAF</sequence>
<dbReference type="EMBL" id="BPLQ01001326">
    <property type="protein sequence ID" value="GIX80865.1"/>
    <property type="molecule type" value="Genomic_DNA"/>
</dbReference>
<gene>
    <name evidence="1" type="ORF">CDAR_29061</name>
</gene>
<accession>A0AAV4N957</accession>
<comment type="caution">
    <text evidence="1">The sequence shown here is derived from an EMBL/GenBank/DDBJ whole genome shotgun (WGS) entry which is preliminary data.</text>
</comment>
<dbReference type="Proteomes" id="UP001054837">
    <property type="component" value="Unassembled WGS sequence"/>
</dbReference>
<name>A0AAV4N957_9ARAC</name>
<keyword evidence="2" id="KW-1185">Reference proteome</keyword>
<reference evidence="1 2" key="1">
    <citation type="submission" date="2021-06" db="EMBL/GenBank/DDBJ databases">
        <title>Caerostris darwini draft genome.</title>
        <authorList>
            <person name="Kono N."/>
            <person name="Arakawa K."/>
        </authorList>
    </citation>
    <scope>NUCLEOTIDE SEQUENCE [LARGE SCALE GENOMIC DNA]</scope>
</reference>
<dbReference type="AlphaFoldDB" id="A0AAV4N957"/>